<accession>A0A7Y0L2R0</accession>
<gene>
    <name evidence="1" type="ORF">HIJ39_07595</name>
</gene>
<evidence type="ECO:0000313" key="1">
    <source>
        <dbReference type="EMBL" id="NMP22214.1"/>
    </source>
</evidence>
<dbReference type="Proteomes" id="UP000533476">
    <property type="component" value="Unassembled WGS sequence"/>
</dbReference>
<dbReference type="RefSeq" id="WP_169098309.1">
    <property type="nucleotide sequence ID" value="NZ_JABBVZ010000018.1"/>
</dbReference>
<proteinExistence type="predicted"/>
<sequence length="107" mass="12182">MTPPWMLRVVLEWLKDKSVPQLEQMAQSETAVAPIIMGQYSALARKFARGYIGPEGIRQLQQAGDPEWDALINAIAWQRPDVGSVLLTHDVWFRRQLGQARDLFLHG</sequence>
<protein>
    <submittedName>
        <fullName evidence="1">Uncharacterized protein</fullName>
    </submittedName>
</protein>
<keyword evidence="2" id="KW-1185">Reference proteome</keyword>
<evidence type="ECO:0000313" key="2">
    <source>
        <dbReference type="Proteomes" id="UP000533476"/>
    </source>
</evidence>
<comment type="caution">
    <text evidence="1">The sequence shown here is derived from an EMBL/GenBank/DDBJ whole genome shotgun (WGS) entry which is preliminary data.</text>
</comment>
<reference evidence="1 2" key="1">
    <citation type="submission" date="2020-04" db="EMBL/GenBank/DDBJ databases">
        <authorList>
            <person name="Zhang R."/>
            <person name="Schippers A."/>
        </authorList>
    </citation>
    <scope>NUCLEOTIDE SEQUENCE [LARGE SCALE GENOMIC DNA]</scope>
    <source>
        <strain evidence="1 2">DSM 109850</strain>
    </source>
</reference>
<name>A0A7Y0L2R0_9FIRM</name>
<organism evidence="1 2">
    <name type="scientific">Sulfobacillus harzensis</name>
    <dbReference type="NCBI Taxonomy" id="2729629"/>
    <lineage>
        <taxon>Bacteria</taxon>
        <taxon>Bacillati</taxon>
        <taxon>Bacillota</taxon>
        <taxon>Clostridia</taxon>
        <taxon>Eubacteriales</taxon>
        <taxon>Clostridiales Family XVII. Incertae Sedis</taxon>
        <taxon>Sulfobacillus</taxon>
    </lineage>
</organism>
<dbReference type="AlphaFoldDB" id="A0A7Y0L2R0"/>
<dbReference type="EMBL" id="JABBVZ010000018">
    <property type="protein sequence ID" value="NMP22214.1"/>
    <property type="molecule type" value="Genomic_DNA"/>
</dbReference>